<evidence type="ECO:0000313" key="3">
    <source>
        <dbReference type="Proteomes" id="UP000000322"/>
    </source>
</evidence>
<dbReference type="KEGG" id="ske:Sked_29950"/>
<evidence type="ECO:0000259" key="1">
    <source>
        <dbReference type="PROSITE" id="PS50902"/>
    </source>
</evidence>
<dbReference type="PROSITE" id="PS50902">
    <property type="entry name" value="FLAVODOXIN_LIKE"/>
    <property type="match status" value="1"/>
</dbReference>
<dbReference type="STRING" id="446469.Sked_29950"/>
<dbReference type="eggNOG" id="COG4635">
    <property type="taxonomic scope" value="Bacteria"/>
</dbReference>
<name>D1BCA9_SANKS</name>
<gene>
    <name evidence="2" type="ordered locus">Sked_29950</name>
</gene>
<keyword evidence="3" id="KW-1185">Reference proteome</keyword>
<dbReference type="Pfam" id="PF12724">
    <property type="entry name" value="Flavodoxin_5"/>
    <property type="match status" value="1"/>
</dbReference>
<dbReference type="Proteomes" id="UP000000322">
    <property type="component" value="Chromosome"/>
</dbReference>
<sequence length="164" mass="17190">MSAASKHGSTREIAAVVAQALESAGIACDVVEPADVATATGYDAVVVGSAVYIGQWLPDARDLVDRLAEQLREVPVWLFSSGLADQPSKRGNSAPATTARVESLGARGHRHFPGKLDVLQLSLAERATILAARGKYGDNRDMDAVRAWGEGIAAELVAEPARTA</sequence>
<proteinExistence type="predicted"/>
<dbReference type="AlphaFoldDB" id="D1BCA9"/>
<dbReference type="InterPro" id="IPR008254">
    <property type="entry name" value="Flavodoxin/NO_synth"/>
</dbReference>
<feature type="domain" description="Flavodoxin-like" evidence="1">
    <location>
        <begin position="1"/>
        <end position="153"/>
    </location>
</feature>
<dbReference type="HOGENOM" id="CLU_094839_1_0_11"/>
<evidence type="ECO:0000313" key="2">
    <source>
        <dbReference type="EMBL" id="ACZ22896.1"/>
    </source>
</evidence>
<dbReference type="GO" id="GO:0010181">
    <property type="term" value="F:FMN binding"/>
    <property type="evidence" value="ECO:0007669"/>
    <property type="project" value="InterPro"/>
</dbReference>
<dbReference type="InterPro" id="IPR029039">
    <property type="entry name" value="Flavoprotein-like_sf"/>
</dbReference>
<accession>D1BCA9</accession>
<dbReference type="InterPro" id="IPR026816">
    <property type="entry name" value="Flavodoxin_dom"/>
</dbReference>
<organism evidence="2 3">
    <name type="scientific">Sanguibacter keddieii (strain ATCC 51767 / DSM 10542 / NCFB 3025 / ST-74)</name>
    <dbReference type="NCBI Taxonomy" id="446469"/>
    <lineage>
        <taxon>Bacteria</taxon>
        <taxon>Bacillati</taxon>
        <taxon>Actinomycetota</taxon>
        <taxon>Actinomycetes</taxon>
        <taxon>Micrococcales</taxon>
        <taxon>Sanguibacteraceae</taxon>
        <taxon>Sanguibacter</taxon>
    </lineage>
</organism>
<dbReference type="EMBL" id="CP001819">
    <property type="protein sequence ID" value="ACZ22896.1"/>
    <property type="molecule type" value="Genomic_DNA"/>
</dbReference>
<protein>
    <recommendedName>
        <fullName evidence="1">Flavodoxin-like domain-containing protein</fullName>
    </recommendedName>
</protein>
<dbReference type="SUPFAM" id="SSF52218">
    <property type="entry name" value="Flavoproteins"/>
    <property type="match status" value="1"/>
</dbReference>
<dbReference type="Gene3D" id="3.40.50.360">
    <property type="match status" value="1"/>
</dbReference>
<reference evidence="2 3" key="1">
    <citation type="journal article" date="2009" name="Stand. Genomic Sci.">
        <title>Complete genome sequence of Sanguibacter keddieii type strain (ST-74).</title>
        <authorList>
            <person name="Ivanova N."/>
            <person name="Sikorski J."/>
            <person name="Sims D."/>
            <person name="Brettin T."/>
            <person name="Detter J.C."/>
            <person name="Han C."/>
            <person name="Lapidus A."/>
            <person name="Copeland A."/>
            <person name="Glavina Del Rio T."/>
            <person name="Nolan M."/>
            <person name="Chen F."/>
            <person name="Lucas S."/>
            <person name="Tice H."/>
            <person name="Cheng J.F."/>
            <person name="Bruce D."/>
            <person name="Goodwin L."/>
            <person name="Pitluck S."/>
            <person name="Pati A."/>
            <person name="Mavromatis K."/>
            <person name="Chen A."/>
            <person name="Palaniappan K."/>
            <person name="D'haeseleer P."/>
            <person name="Chain P."/>
            <person name="Bristow J."/>
            <person name="Eisen J.A."/>
            <person name="Markowitz V."/>
            <person name="Hugenholtz P."/>
            <person name="Goker M."/>
            <person name="Pukall R."/>
            <person name="Klenk H.P."/>
            <person name="Kyrpides N.C."/>
        </authorList>
    </citation>
    <scope>NUCLEOTIDE SEQUENCE [LARGE SCALE GENOMIC DNA]</scope>
    <source>
        <strain evidence="3">ATCC 51767 / DSM 10542 / NCFB 3025 / ST-74</strain>
    </source>
</reference>